<feature type="binding site" evidence="9">
    <location>
        <position position="99"/>
    </location>
    <ligand>
        <name>L-glutamine</name>
        <dbReference type="ChEBI" id="CHEBI:58359"/>
    </ligand>
</feature>
<dbReference type="CDD" id="cd01991">
    <property type="entry name" value="Asn_synthase_B_C"/>
    <property type="match status" value="1"/>
</dbReference>
<keyword evidence="8" id="KW-0028">Amino-acid biosynthesis</keyword>
<sequence>MCGIAGLYAPGRAAVDGATVRRQCDTILHRGPDSHGVMVDRDFGFGMRRLSIIDVAGSDQPIHSADGRHAIVFNGEIYNYRELRSELRHRGHSFATEGDAEVILAAWREWGDDAWARLDGMFGVAIWDRYTRRLTLARDALGIKPLYYTWQDGRLAFGSELKAVLAVPGLRFDADARAVHDYFSFGHVRAPRSIYAQVGVLAPGHLLELGPDGSLRTRAFWAARYAPAAPRSAKDWVEAFRTTWLDTVRAQMLAADTDVGAFLSGGVDSSAVVAAMAQVSQRPVKTFTIGFAERAYDESPYAEAVARHLGCDHRTHVVDPKRAWQILPEIQQAYDEPFADPSAIPTWYVSEAAARDVKVVLSGDGGDELFFGYKRHLTEHRLRHVPALARRAARGFAALPPLPWGPGNRRLQRWQKTARSAGLPDGGTRFFAKTQITAPELRRRLFADTLLDGRDGNGAIAALAAEYYPDMAAISSSDLEQFAMCDLQLNLPGAMLTKVDRASMAHALEVRVPMLSREMVALALSMPPDVKLRGGIGKYPVRAAIAPLLPAGILDRRKQGFQVPLAEWFRDDFGAYARELWVGSGVAASGYLNSRSVDALFDEHYRGQRDHSRLLYALSLFCLWWQARPA</sequence>
<evidence type="ECO:0000256" key="4">
    <source>
        <dbReference type="ARBA" id="ARBA00022741"/>
    </source>
</evidence>
<feature type="domain" description="Glutamine amidotransferase type-2" evidence="11">
    <location>
        <begin position="2"/>
        <end position="212"/>
    </location>
</feature>
<dbReference type="GO" id="GO:0005829">
    <property type="term" value="C:cytosol"/>
    <property type="evidence" value="ECO:0007669"/>
    <property type="project" value="TreeGrafter"/>
</dbReference>
<comment type="catalytic activity">
    <reaction evidence="7">
        <text>L-aspartate + L-glutamine + ATP + H2O = L-asparagine + L-glutamate + AMP + diphosphate + H(+)</text>
        <dbReference type="Rhea" id="RHEA:12228"/>
        <dbReference type="ChEBI" id="CHEBI:15377"/>
        <dbReference type="ChEBI" id="CHEBI:15378"/>
        <dbReference type="ChEBI" id="CHEBI:29985"/>
        <dbReference type="ChEBI" id="CHEBI:29991"/>
        <dbReference type="ChEBI" id="CHEBI:30616"/>
        <dbReference type="ChEBI" id="CHEBI:33019"/>
        <dbReference type="ChEBI" id="CHEBI:58048"/>
        <dbReference type="ChEBI" id="CHEBI:58359"/>
        <dbReference type="ChEBI" id="CHEBI:456215"/>
        <dbReference type="EC" id="6.3.5.4"/>
    </reaction>
</comment>
<evidence type="ECO:0000256" key="1">
    <source>
        <dbReference type="ARBA" id="ARBA00005187"/>
    </source>
</evidence>
<feature type="binding site" evidence="9">
    <location>
        <begin position="362"/>
        <end position="363"/>
    </location>
    <ligand>
        <name>ATP</name>
        <dbReference type="ChEBI" id="CHEBI:30616"/>
    </ligand>
</feature>
<dbReference type="InterPro" id="IPR029055">
    <property type="entry name" value="Ntn_hydrolases_N"/>
</dbReference>
<feature type="active site" description="For GATase activity" evidence="8">
    <location>
        <position position="2"/>
    </location>
</feature>
<dbReference type="PANTHER" id="PTHR43284:SF1">
    <property type="entry name" value="ASPARAGINE SYNTHETASE"/>
    <property type="match status" value="1"/>
</dbReference>
<dbReference type="InterPro" id="IPR006426">
    <property type="entry name" value="Asn_synth_AEB"/>
</dbReference>
<dbReference type="PIRSF" id="PIRSF001589">
    <property type="entry name" value="Asn_synthetase_glu-h"/>
    <property type="match status" value="1"/>
</dbReference>
<dbReference type="InterPro" id="IPR051786">
    <property type="entry name" value="ASN_synthetase/amidase"/>
</dbReference>
<dbReference type="GO" id="GO:0005524">
    <property type="term" value="F:ATP binding"/>
    <property type="evidence" value="ECO:0007669"/>
    <property type="project" value="UniProtKB-KW"/>
</dbReference>
<dbReference type="EMBL" id="FNZZ01000002">
    <property type="protein sequence ID" value="SEK90155.1"/>
    <property type="molecule type" value="Genomic_DNA"/>
</dbReference>
<comment type="similarity">
    <text evidence="2">Belongs to the asparagine synthetase family.</text>
</comment>
<dbReference type="CDD" id="cd00712">
    <property type="entry name" value="AsnB"/>
    <property type="match status" value="1"/>
</dbReference>
<dbReference type="EC" id="6.3.5.4" evidence="3"/>
<dbReference type="PROSITE" id="PS51278">
    <property type="entry name" value="GATASE_TYPE_2"/>
    <property type="match status" value="1"/>
</dbReference>
<dbReference type="STRING" id="1855283.SAMN05216382_1073"/>
<accession>A0A1H7KVQ6</accession>
<dbReference type="SUPFAM" id="SSF52402">
    <property type="entry name" value="Adenine nucleotide alpha hydrolases-like"/>
    <property type="match status" value="1"/>
</dbReference>
<proteinExistence type="inferred from homology"/>
<dbReference type="NCBIfam" id="TIGR01536">
    <property type="entry name" value="asn_synth_AEB"/>
    <property type="match status" value="1"/>
</dbReference>
<dbReference type="InterPro" id="IPR014729">
    <property type="entry name" value="Rossmann-like_a/b/a_fold"/>
</dbReference>
<dbReference type="Gene3D" id="3.60.20.10">
    <property type="entry name" value="Glutamine Phosphoribosylpyrophosphate, subunit 1, domain 1"/>
    <property type="match status" value="1"/>
</dbReference>
<dbReference type="AlphaFoldDB" id="A0A1H7KVQ6"/>
<protein>
    <recommendedName>
        <fullName evidence="3">asparagine synthase (glutamine-hydrolyzing)</fullName>
        <ecNumber evidence="3">6.3.5.4</ecNumber>
    </recommendedName>
</protein>
<dbReference type="Pfam" id="PF13537">
    <property type="entry name" value="GATase_7"/>
    <property type="match status" value="1"/>
</dbReference>
<keyword evidence="5 9" id="KW-0067">ATP-binding</keyword>
<feature type="binding site" evidence="9">
    <location>
        <position position="289"/>
    </location>
    <ligand>
        <name>ATP</name>
        <dbReference type="ChEBI" id="CHEBI:30616"/>
    </ligand>
</feature>
<evidence type="ECO:0000256" key="6">
    <source>
        <dbReference type="ARBA" id="ARBA00022962"/>
    </source>
</evidence>
<keyword evidence="8" id="KW-0061">Asparagine biosynthesis</keyword>
<evidence type="ECO:0000259" key="11">
    <source>
        <dbReference type="PROSITE" id="PS51278"/>
    </source>
</evidence>
<reference evidence="13" key="1">
    <citation type="submission" date="2016-10" db="EMBL/GenBank/DDBJ databases">
        <authorList>
            <person name="Varghese N."/>
            <person name="Submissions S."/>
        </authorList>
    </citation>
    <scope>NUCLEOTIDE SEQUENCE [LARGE SCALE GENOMIC DNA]</scope>
    <source>
        <strain evidence="13">JS21-1</strain>
    </source>
</reference>
<dbReference type="InterPro" id="IPR001962">
    <property type="entry name" value="Asn_synthase"/>
</dbReference>
<dbReference type="Proteomes" id="UP000199214">
    <property type="component" value="Unassembled WGS sequence"/>
</dbReference>
<evidence type="ECO:0000256" key="3">
    <source>
        <dbReference type="ARBA" id="ARBA00012737"/>
    </source>
</evidence>
<evidence type="ECO:0000256" key="10">
    <source>
        <dbReference type="PIRSR" id="PIRSR001589-3"/>
    </source>
</evidence>
<dbReference type="SUPFAM" id="SSF56235">
    <property type="entry name" value="N-terminal nucleophile aminohydrolases (Ntn hydrolases)"/>
    <property type="match status" value="1"/>
</dbReference>
<evidence type="ECO:0000313" key="13">
    <source>
        <dbReference type="Proteomes" id="UP000199214"/>
    </source>
</evidence>
<dbReference type="GO" id="GO:0006529">
    <property type="term" value="P:asparagine biosynthetic process"/>
    <property type="evidence" value="ECO:0007669"/>
    <property type="project" value="UniProtKB-KW"/>
</dbReference>
<keyword evidence="6 8" id="KW-0315">Glutamine amidotransferase</keyword>
<dbReference type="PANTHER" id="PTHR43284">
    <property type="entry name" value="ASPARAGINE SYNTHETASE (GLUTAMINE-HYDROLYZING)"/>
    <property type="match status" value="1"/>
</dbReference>
<evidence type="ECO:0000256" key="8">
    <source>
        <dbReference type="PIRSR" id="PIRSR001589-1"/>
    </source>
</evidence>
<keyword evidence="13" id="KW-1185">Reference proteome</keyword>
<dbReference type="Gene3D" id="3.40.50.620">
    <property type="entry name" value="HUPs"/>
    <property type="match status" value="1"/>
</dbReference>
<dbReference type="InterPro" id="IPR017932">
    <property type="entry name" value="GATase_2_dom"/>
</dbReference>
<dbReference type="Pfam" id="PF00733">
    <property type="entry name" value="Asn_synthase"/>
    <property type="match status" value="1"/>
</dbReference>
<feature type="site" description="Important for beta-aspartyl-AMP intermediate formation" evidence="10">
    <location>
        <position position="364"/>
    </location>
</feature>
<organism evidence="12 13">
    <name type="scientific">Sphingomonas palmae</name>
    <dbReference type="NCBI Taxonomy" id="1855283"/>
    <lineage>
        <taxon>Bacteria</taxon>
        <taxon>Pseudomonadati</taxon>
        <taxon>Pseudomonadota</taxon>
        <taxon>Alphaproteobacteria</taxon>
        <taxon>Sphingomonadales</taxon>
        <taxon>Sphingomonadaceae</taxon>
        <taxon>Sphingomonas</taxon>
    </lineage>
</organism>
<keyword evidence="4 9" id="KW-0547">Nucleotide-binding</keyword>
<evidence type="ECO:0000313" key="12">
    <source>
        <dbReference type="EMBL" id="SEK90155.1"/>
    </source>
</evidence>
<evidence type="ECO:0000256" key="2">
    <source>
        <dbReference type="ARBA" id="ARBA00005752"/>
    </source>
</evidence>
<dbReference type="InterPro" id="IPR033738">
    <property type="entry name" value="AsnB_N"/>
</dbReference>
<comment type="pathway">
    <text evidence="1">Amino-acid biosynthesis; L-asparagine biosynthesis; L-asparagine from L-aspartate (L-Gln route): step 1/1.</text>
</comment>
<evidence type="ECO:0000256" key="9">
    <source>
        <dbReference type="PIRSR" id="PIRSR001589-2"/>
    </source>
</evidence>
<name>A0A1H7KVQ6_9SPHN</name>
<evidence type="ECO:0000256" key="5">
    <source>
        <dbReference type="ARBA" id="ARBA00022840"/>
    </source>
</evidence>
<dbReference type="GO" id="GO:0004066">
    <property type="term" value="F:asparagine synthase (glutamine-hydrolyzing) activity"/>
    <property type="evidence" value="ECO:0007669"/>
    <property type="project" value="UniProtKB-EC"/>
</dbReference>
<evidence type="ECO:0000256" key="7">
    <source>
        <dbReference type="ARBA" id="ARBA00048741"/>
    </source>
</evidence>
<gene>
    <name evidence="12" type="ORF">SAMN05216382_1073</name>
</gene>